<keyword evidence="4 7" id="KW-0812">Transmembrane</keyword>
<dbReference type="InterPro" id="IPR011701">
    <property type="entry name" value="MFS"/>
</dbReference>
<feature type="domain" description="Major facilitator superfamily (MFS) profile" evidence="8">
    <location>
        <begin position="9"/>
        <end position="413"/>
    </location>
</feature>
<evidence type="ECO:0000256" key="2">
    <source>
        <dbReference type="ARBA" id="ARBA00022448"/>
    </source>
</evidence>
<keyword evidence="10" id="KW-1185">Reference proteome</keyword>
<dbReference type="InterPro" id="IPR020846">
    <property type="entry name" value="MFS_dom"/>
</dbReference>
<feature type="transmembrane region" description="Helical" evidence="7">
    <location>
        <begin position="237"/>
        <end position="259"/>
    </location>
</feature>
<feature type="transmembrane region" description="Helical" evidence="7">
    <location>
        <begin position="9"/>
        <end position="31"/>
    </location>
</feature>
<evidence type="ECO:0000313" key="10">
    <source>
        <dbReference type="Proteomes" id="UP001223079"/>
    </source>
</evidence>
<evidence type="ECO:0000256" key="1">
    <source>
        <dbReference type="ARBA" id="ARBA00004651"/>
    </source>
</evidence>
<evidence type="ECO:0000256" key="5">
    <source>
        <dbReference type="ARBA" id="ARBA00022989"/>
    </source>
</evidence>
<dbReference type="Proteomes" id="UP001223079">
    <property type="component" value="Unassembled WGS sequence"/>
</dbReference>
<protein>
    <submittedName>
        <fullName evidence="9">MFS family arabinose efflux permease</fullName>
    </submittedName>
</protein>
<organism evidence="9 10">
    <name type="scientific">Streptococcus moroccensis</name>
    <dbReference type="NCBI Taxonomy" id="1451356"/>
    <lineage>
        <taxon>Bacteria</taxon>
        <taxon>Bacillati</taxon>
        <taxon>Bacillota</taxon>
        <taxon>Bacilli</taxon>
        <taxon>Lactobacillales</taxon>
        <taxon>Streptococcaceae</taxon>
        <taxon>Streptococcus</taxon>
    </lineage>
</organism>
<keyword evidence="5 7" id="KW-1133">Transmembrane helix</keyword>
<dbReference type="PROSITE" id="PS50850">
    <property type="entry name" value="MFS"/>
    <property type="match status" value="1"/>
</dbReference>
<evidence type="ECO:0000259" key="8">
    <source>
        <dbReference type="PROSITE" id="PS50850"/>
    </source>
</evidence>
<dbReference type="SUPFAM" id="SSF103473">
    <property type="entry name" value="MFS general substrate transporter"/>
    <property type="match status" value="1"/>
</dbReference>
<keyword evidence="2" id="KW-0813">Transport</keyword>
<dbReference type="Gene3D" id="1.20.1250.20">
    <property type="entry name" value="MFS general substrate transporter like domains"/>
    <property type="match status" value="1"/>
</dbReference>
<feature type="transmembrane region" description="Helical" evidence="7">
    <location>
        <begin position="324"/>
        <end position="345"/>
    </location>
</feature>
<dbReference type="EMBL" id="JAUSTM010000046">
    <property type="protein sequence ID" value="MDQ0223646.1"/>
    <property type="molecule type" value="Genomic_DNA"/>
</dbReference>
<dbReference type="PANTHER" id="PTHR23513:SF6">
    <property type="entry name" value="MAJOR FACILITATOR SUPERFAMILY ASSOCIATED DOMAIN-CONTAINING PROTEIN"/>
    <property type="match status" value="1"/>
</dbReference>
<name>A0ABT9YUG8_9STRE</name>
<evidence type="ECO:0000256" key="6">
    <source>
        <dbReference type="ARBA" id="ARBA00023136"/>
    </source>
</evidence>
<dbReference type="PANTHER" id="PTHR23513">
    <property type="entry name" value="INTEGRAL MEMBRANE EFFLUX PROTEIN-RELATED"/>
    <property type="match status" value="1"/>
</dbReference>
<feature type="transmembrane region" description="Helical" evidence="7">
    <location>
        <begin position="172"/>
        <end position="190"/>
    </location>
</feature>
<comment type="caution">
    <text evidence="9">The sequence shown here is derived from an EMBL/GenBank/DDBJ whole genome shotgun (WGS) entry which is preliminary data.</text>
</comment>
<proteinExistence type="predicted"/>
<gene>
    <name evidence="9" type="ORF">J2S23_002223</name>
</gene>
<evidence type="ECO:0000313" key="9">
    <source>
        <dbReference type="EMBL" id="MDQ0223646.1"/>
    </source>
</evidence>
<reference evidence="9 10" key="1">
    <citation type="submission" date="2023-07" db="EMBL/GenBank/DDBJ databases">
        <title>Genomic Encyclopedia of Type Strains, Phase IV (KMG-IV): sequencing the most valuable type-strain genomes for metagenomic binning, comparative biology and taxonomic classification.</title>
        <authorList>
            <person name="Goeker M."/>
        </authorList>
    </citation>
    <scope>NUCLEOTIDE SEQUENCE [LARGE SCALE GENOMIC DNA]</scope>
    <source>
        <strain evidence="9 10">DSM 105143</strain>
    </source>
</reference>
<dbReference type="RefSeq" id="WP_307122771.1">
    <property type="nucleotide sequence ID" value="NZ_JAUSTM010000046.1"/>
</dbReference>
<sequence>MKKVLSNKLYLSVLFTDLLSNFGDVLYYMALMNYILLLPDTKLALALLGFSEMIPLFTRMVLSYVADRKANKLQQIVATQVLRCLLYLLVGFAMSFTPALWIVLVAIVVNLISDLAGQYENALYLPVSLRLVSNEDREAALGLSMGLGVSGNILFQAIGASLITILAYSTLAYVNALTFAVCAVLMGLLLPKIQRKLDANPIQLADKKEGIFSIQEFKDSLQLVVKEVFRIDVLKRVLILIPIINGLGSAVNTLVVLTISEFPDFVLINAPTTIATISMTMSIGAIVGSLVGSKLFKKLDMFAIVGFCGFLLVLVFSSLLLRQIYLILLILFLIGIITGGVNPKLQALLFNRLPEEQMAFISGSLRTYFSLGIALSRFLLSSLMLFIPPASLVWVCLLLSLGLVVYTISTRKKV</sequence>
<dbReference type="InterPro" id="IPR036259">
    <property type="entry name" value="MFS_trans_sf"/>
</dbReference>
<feature type="transmembrane region" description="Helical" evidence="7">
    <location>
        <begin position="299"/>
        <end position="318"/>
    </location>
</feature>
<dbReference type="Pfam" id="PF07690">
    <property type="entry name" value="MFS_1"/>
    <property type="match status" value="1"/>
</dbReference>
<evidence type="ECO:0000256" key="4">
    <source>
        <dbReference type="ARBA" id="ARBA00022692"/>
    </source>
</evidence>
<comment type="subcellular location">
    <subcellularLocation>
        <location evidence="1">Cell membrane</location>
        <topology evidence="1">Multi-pass membrane protein</topology>
    </subcellularLocation>
</comment>
<feature type="transmembrane region" description="Helical" evidence="7">
    <location>
        <begin position="140"/>
        <end position="166"/>
    </location>
</feature>
<feature type="transmembrane region" description="Helical" evidence="7">
    <location>
        <begin position="265"/>
        <end position="287"/>
    </location>
</feature>
<keyword evidence="6 7" id="KW-0472">Membrane</keyword>
<feature type="transmembrane region" description="Helical" evidence="7">
    <location>
        <begin position="43"/>
        <end position="64"/>
    </location>
</feature>
<evidence type="ECO:0000256" key="3">
    <source>
        <dbReference type="ARBA" id="ARBA00022475"/>
    </source>
</evidence>
<accession>A0ABT9YUG8</accession>
<evidence type="ECO:0000256" key="7">
    <source>
        <dbReference type="SAM" id="Phobius"/>
    </source>
</evidence>
<keyword evidence="3" id="KW-1003">Cell membrane</keyword>
<feature type="transmembrane region" description="Helical" evidence="7">
    <location>
        <begin position="392"/>
        <end position="409"/>
    </location>
</feature>